<evidence type="ECO:0000313" key="2">
    <source>
        <dbReference type="Proteomes" id="UP000317593"/>
    </source>
</evidence>
<sequence>MNLFSKVTVLLVIAAAWLGCEGDYRQKARGGFGEAIVVMDSTQWESETADAIRETFGQGIYTIPTPQPLFNLRFRDFRNNDQLDQLKRFKNIIIAAPIDDSTNTSQWIRALLSDEVEAQVRNGESFAFPLQDKWYQDQWSMILTAPSDTALAEQIRNSEKTLTDNILSKEFQRWKEEIYGQGEQTMLADSIWTEHGWKIRIQHDWMKNIDTTYTKNGEEQHFLTMRRPLPENNRWFWAWWKEDVRDISYLDDDWINAKRDSLMEQWIRGTRDSSYVTTEYARPVESESFRMNGHLVHETLGTWRMTHDAMGGPFVNFTIYDSETDRLFILEFGQFAPKYDKRRFVRQFRTMLRTFSSDSTWQGGSGALTEQN</sequence>
<dbReference type="InterPro" id="IPR032286">
    <property type="entry name" value="DUF4837"/>
</dbReference>
<protein>
    <recommendedName>
        <fullName evidence="3">DUF4837 domain-containing protein</fullName>
    </recommendedName>
</protein>
<dbReference type="EMBL" id="FXTH01000002">
    <property type="protein sequence ID" value="SMO41170.1"/>
    <property type="molecule type" value="Genomic_DNA"/>
</dbReference>
<accession>A0A521B323</accession>
<dbReference type="Proteomes" id="UP000317593">
    <property type="component" value="Unassembled WGS sequence"/>
</dbReference>
<dbReference type="Pfam" id="PF16125">
    <property type="entry name" value="DUF4837"/>
    <property type="match status" value="1"/>
</dbReference>
<dbReference type="AlphaFoldDB" id="A0A521B323"/>
<evidence type="ECO:0000313" key="1">
    <source>
        <dbReference type="EMBL" id="SMO41170.1"/>
    </source>
</evidence>
<evidence type="ECO:0008006" key="3">
    <source>
        <dbReference type="Google" id="ProtNLM"/>
    </source>
</evidence>
<dbReference type="OrthoDB" id="1115230at2"/>
<keyword evidence="2" id="KW-1185">Reference proteome</keyword>
<reference evidence="1 2" key="1">
    <citation type="submission" date="2017-05" db="EMBL/GenBank/DDBJ databases">
        <authorList>
            <person name="Varghese N."/>
            <person name="Submissions S."/>
        </authorList>
    </citation>
    <scope>NUCLEOTIDE SEQUENCE [LARGE SCALE GENOMIC DNA]</scope>
    <source>
        <strain evidence="1 2">DSM 21194</strain>
    </source>
</reference>
<proteinExistence type="predicted"/>
<name>A0A521B323_9BACT</name>
<dbReference type="RefSeq" id="WP_142712984.1">
    <property type="nucleotide sequence ID" value="NZ_FXTH01000002.1"/>
</dbReference>
<gene>
    <name evidence="1" type="ORF">SAMN06265218_10298</name>
</gene>
<organism evidence="1 2">
    <name type="scientific">Fodinibius sediminis</name>
    <dbReference type="NCBI Taxonomy" id="1214077"/>
    <lineage>
        <taxon>Bacteria</taxon>
        <taxon>Pseudomonadati</taxon>
        <taxon>Balneolota</taxon>
        <taxon>Balneolia</taxon>
        <taxon>Balneolales</taxon>
        <taxon>Balneolaceae</taxon>
        <taxon>Fodinibius</taxon>
    </lineage>
</organism>
<dbReference type="PROSITE" id="PS51257">
    <property type="entry name" value="PROKAR_LIPOPROTEIN"/>
    <property type="match status" value="1"/>
</dbReference>